<organism evidence="2 3">
    <name type="scientific">Anaerobutyricum hallii</name>
    <dbReference type="NCBI Taxonomy" id="39488"/>
    <lineage>
        <taxon>Bacteria</taxon>
        <taxon>Bacillati</taxon>
        <taxon>Bacillota</taxon>
        <taxon>Clostridia</taxon>
        <taxon>Lachnospirales</taxon>
        <taxon>Lachnospiraceae</taxon>
        <taxon>Anaerobutyricum</taxon>
    </lineage>
</organism>
<dbReference type="Proteomes" id="UP000283497">
    <property type="component" value="Unassembled WGS sequence"/>
</dbReference>
<dbReference type="RefSeq" id="WP_118314964.1">
    <property type="nucleotide sequence ID" value="NZ_CAUEJX010000001.1"/>
</dbReference>
<comment type="caution">
    <text evidence="2">The sequence shown here is derived from an EMBL/GenBank/DDBJ whole genome shotgun (WGS) entry which is preliminary data.</text>
</comment>
<dbReference type="EMBL" id="QRNJ01000054">
    <property type="protein sequence ID" value="RHK36376.1"/>
    <property type="molecule type" value="Genomic_DNA"/>
</dbReference>
<sequence length="182" mass="20917">MNTAMKRETVDFSIKVENGVVKEIGKSYVAMPEVHFKGGSVKWYEEKGFNLGTLQTGKVELIDNVLQLNIDITNMSYRMNQTLEQVIEEAKKDYSNMIEDFNKEEGKQHPYTWSNKPVIRDFISLLVTFHAKDKSFQSVLSVGFHDADNDSMETEGSIFMDLSSYATELKDMAKKALEERFF</sequence>
<proteinExistence type="predicted"/>
<dbReference type="AlphaFoldDB" id="A0A415G525"/>
<evidence type="ECO:0000256" key="1">
    <source>
        <dbReference type="SAM" id="Coils"/>
    </source>
</evidence>
<reference evidence="2 3" key="1">
    <citation type="submission" date="2018-08" db="EMBL/GenBank/DDBJ databases">
        <title>A genome reference for cultivated species of the human gut microbiota.</title>
        <authorList>
            <person name="Zou Y."/>
            <person name="Xue W."/>
            <person name="Luo G."/>
        </authorList>
    </citation>
    <scope>NUCLEOTIDE SEQUENCE [LARGE SCALE GENOMIC DNA]</scope>
    <source>
        <strain evidence="2 3">AF45-14BH</strain>
    </source>
</reference>
<accession>A0A415G525</accession>
<protein>
    <submittedName>
        <fullName evidence="2">Uncharacterized protein</fullName>
    </submittedName>
</protein>
<evidence type="ECO:0000313" key="3">
    <source>
        <dbReference type="Proteomes" id="UP000283497"/>
    </source>
</evidence>
<gene>
    <name evidence="2" type="ORF">DW068_12600</name>
</gene>
<evidence type="ECO:0000313" key="2">
    <source>
        <dbReference type="EMBL" id="RHK36376.1"/>
    </source>
</evidence>
<keyword evidence="1" id="KW-0175">Coiled coil</keyword>
<name>A0A415G525_9FIRM</name>
<feature type="coiled-coil region" evidence="1">
    <location>
        <begin position="80"/>
        <end position="107"/>
    </location>
</feature>